<comment type="caution">
    <text evidence="16">The sequence shown here is derived from an EMBL/GenBank/DDBJ whole genome shotgun (WGS) entry which is preliminary data.</text>
</comment>
<evidence type="ECO:0000256" key="8">
    <source>
        <dbReference type="ARBA" id="ARBA00022777"/>
    </source>
</evidence>
<dbReference type="PANTHER" id="PTHR11055:SF1">
    <property type="entry name" value="PAPS SYNTHETASE, ISOFORM D"/>
    <property type="match status" value="1"/>
</dbReference>
<name>A0ABS4I7Y4_9BACL</name>
<sequence>MTNKHIQWQPSIITQMNRQLMNGHKSCVLWLTGLSGSGKSSLAYEVEGILYQHGVRAYVLDGDNLRHGINRNLGFSAEDRSENIRRTAEVAKLMVDAGVITLVALISPYRADRELARSLFVSNDFIEVYVDCPLHVCEQRDPKGLYVKARSGIIPDFTGITSPYEPPIQPEITISSNQLPLRESAACILDYLIAHTLIPYPQG</sequence>
<keyword evidence="6 13" id="KW-0808">Transferase</keyword>
<evidence type="ECO:0000256" key="13">
    <source>
        <dbReference type="HAMAP-Rule" id="MF_00065"/>
    </source>
</evidence>
<dbReference type="EC" id="2.7.1.25" evidence="5 13"/>
<protein>
    <recommendedName>
        <fullName evidence="5 13">Adenylyl-sulfate kinase</fullName>
        <ecNumber evidence="5 13">2.7.1.25</ecNumber>
    </recommendedName>
    <alternativeName>
        <fullName evidence="11 13">APS kinase</fullName>
    </alternativeName>
    <alternativeName>
        <fullName evidence="12 13">ATP adenosine-5'-phosphosulfate 3'-phosphotransferase</fullName>
    </alternativeName>
    <alternativeName>
        <fullName evidence="10 13">Adenosine-5'-phosphosulfate kinase</fullName>
    </alternativeName>
</protein>
<keyword evidence="8 13" id="KW-0418">Kinase</keyword>
<dbReference type="InterPro" id="IPR027417">
    <property type="entry name" value="P-loop_NTPase"/>
</dbReference>
<feature type="active site" description="Phosphoserine intermediate" evidence="13">
    <location>
        <position position="107"/>
    </location>
</feature>
<dbReference type="InterPro" id="IPR059117">
    <property type="entry name" value="APS_kinase_dom"/>
</dbReference>
<evidence type="ECO:0000256" key="4">
    <source>
        <dbReference type="ARBA" id="ARBA00007008"/>
    </source>
</evidence>
<evidence type="ECO:0000259" key="15">
    <source>
        <dbReference type="Pfam" id="PF01583"/>
    </source>
</evidence>
<accession>A0ABS4I7Y4</accession>
<dbReference type="PANTHER" id="PTHR11055">
    <property type="entry name" value="BIFUNCTIONAL 3'-PHOSPHOADENOSINE 5'-PHOSPHOSULFATE SYNTHASE"/>
    <property type="match status" value="1"/>
</dbReference>
<comment type="function">
    <text evidence="2 13 14">Catalyzes the synthesis of activated sulfate.</text>
</comment>
<evidence type="ECO:0000256" key="10">
    <source>
        <dbReference type="ARBA" id="ARBA00029724"/>
    </source>
</evidence>
<dbReference type="SUPFAM" id="SSF52540">
    <property type="entry name" value="P-loop containing nucleoside triphosphate hydrolases"/>
    <property type="match status" value="1"/>
</dbReference>
<comment type="catalytic activity">
    <reaction evidence="1 13 14">
        <text>adenosine 5'-phosphosulfate + ATP = 3'-phosphoadenylyl sulfate + ADP + H(+)</text>
        <dbReference type="Rhea" id="RHEA:24152"/>
        <dbReference type="ChEBI" id="CHEBI:15378"/>
        <dbReference type="ChEBI" id="CHEBI:30616"/>
        <dbReference type="ChEBI" id="CHEBI:58243"/>
        <dbReference type="ChEBI" id="CHEBI:58339"/>
        <dbReference type="ChEBI" id="CHEBI:456216"/>
        <dbReference type="EC" id="2.7.1.25"/>
    </reaction>
</comment>
<comment type="pathway">
    <text evidence="3 13 14">Sulfur metabolism; hydrogen sulfide biosynthesis; sulfite from sulfate: step 2/3.</text>
</comment>
<dbReference type="EMBL" id="JAGGKV010000027">
    <property type="protein sequence ID" value="MBP1967003.1"/>
    <property type="molecule type" value="Genomic_DNA"/>
</dbReference>
<evidence type="ECO:0000256" key="11">
    <source>
        <dbReference type="ARBA" id="ARBA00031393"/>
    </source>
</evidence>
<evidence type="ECO:0000256" key="2">
    <source>
        <dbReference type="ARBA" id="ARBA00002632"/>
    </source>
</evidence>
<evidence type="ECO:0000256" key="5">
    <source>
        <dbReference type="ARBA" id="ARBA00012121"/>
    </source>
</evidence>
<evidence type="ECO:0000256" key="9">
    <source>
        <dbReference type="ARBA" id="ARBA00022840"/>
    </source>
</evidence>
<evidence type="ECO:0000256" key="14">
    <source>
        <dbReference type="RuleBase" id="RU004347"/>
    </source>
</evidence>
<dbReference type="RefSeq" id="WP_167068138.1">
    <property type="nucleotide sequence ID" value="NZ_JAAOZR010000094.1"/>
</dbReference>
<evidence type="ECO:0000256" key="7">
    <source>
        <dbReference type="ARBA" id="ARBA00022741"/>
    </source>
</evidence>
<organism evidence="16 17">
    <name type="scientific">Paenibacillus aceris</name>
    <dbReference type="NCBI Taxonomy" id="869555"/>
    <lineage>
        <taxon>Bacteria</taxon>
        <taxon>Bacillati</taxon>
        <taxon>Bacillota</taxon>
        <taxon>Bacilli</taxon>
        <taxon>Bacillales</taxon>
        <taxon>Paenibacillaceae</taxon>
        <taxon>Paenibacillus</taxon>
    </lineage>
</organism>
<feature type="domain" description="APS kinase" evidence="15">
    <location>
        <begin position="25"/>
        <end position="174"/>
    </location>
</feature>
<keyword evidence="17" id="KW-1185">Reference proteome</keyword>
<dbReference type="Pfam" id="PF01583">
    <property type="entry name" value="APS_kinase"/>
    <property type="match status" value="1"/>
</dbReference>
<reference evidence="16 17" key="1">
    <citation type="submission" date="2021-03" db="EMBL/GenBank/DDBJ databases">
        <title>Genomic Encyclopedia of Type Strains, Phase IV (KMG-IV): sequencing the most valuable type-strain genomes for metagenomic binning, comparative biology and taxonomic classification.</title>
        <authorList>
            <person name="Goeker M."/>
        </authorList>
    </citation>
    <scope>NUCLEOTIDE SEQUENCE [LARGE SCALE GENOMIC DNA]</scope>
    <source>
        <strain evidence="16 17">DSM 24950</strain>
    </source>
</reference>
<evidence type="ECO:0000256" key="6">
    <source>
        <dbReference type="ARBA" id="ARBA00022679"/>
    </source>
</evidence>
<evidence type="ECO:0000256" key="3">
    <source>
        <dbReference type="ARBA" id="ARBA00004806"/>
    </source>
</evidence>
<feature type="binding site" evidence="13">
    <location>
        <begin position="33"/>
        <end position="40"/>
    </location>
    <ligand>
        <name>ATP</name>
        <dbReference type="ChEBI" id="CHEBI:30616"/>
    </ligand>
</feature>
<dbReference type="CDD" id="cd02027">
    <property type="entry name" value="APSK"/>
    <property type="match status" value="1"/>
</dbReference>
<dbReference type="NCBIfam" id="TIGR00455">
    <property type="entry name" value="apsK"/>
    <property type="match status" value="1"/>
</dbReference>
<dbReference type="InterPro" id="IPR002891">
    <property type="entry name" value="APS"/>
</dbReference>
<gene>
    <name evidence="13" type="primary">cysC</name>
    <name evidence="16" type="ORF">J2Z65_006264</name>
</gene>
<dbReference type="NCBIfam" id="NF003013">
    <property type="entry name" value="PRK03846.1"/>
    <property type="match status" value="1"/>
</dbReference>
<evidence type="ECO:0000313" key="17">
    <source>
        <dbReference type="Proteomes" id="UP001519344"/>
    </source>
</evidence>
<dbReference type="Proteomes" id="UP001519344">
    <property type="component" value="Unassembled WGS sequence"/>
</dbReference>
<keyword evidence="9 13" id="KW-0067">ATP-binding</keyword>
<dbReference type="GO" id="GO:0004020">
    <property type="term" value="F:adenylylsulfate kinase activity"/>
    <property type="evidence" value="ECO:0007669"/>
    <property type="project" value="UniProtKB-EC"/>
</dbReference>
<keyword evidence="13" id="KW-0597">Phosphoprotein</keyword>
<evidence type="ECO:0000256" key="12">
    <source>
        <dbReference type="ARBA" id="ARBA00031464"/>
    </source>
</evidence>
<dbReference type="Gene3D" id="3.40.50.300">
    <property type="entry name" value="P-loop containing nucleotide triphosphate hydrolases"/>
    <property type="match status" value="1"/>
</dbReference>
<evidence type="ECO:0000256" key="1">
    <source>
        <dbReference type="ARBA" id="ARBA00001823"/>
    </source>
</evidence>
<evidence type="ECO:0000313" key="16">
    <source>
        <dbReference type="EMBL" id="MBP1967003.1"/>
    </source>
</evidence>
<dbReference type="HAMAP" id="MF_00065">
    <property type="entry name" value="Adenylyl_sulf_kinase"/>
    <property type="match status" value="1"/>
</dbReference>
<comment type="similarity">
    <text evidence="4 13 14">Belongs to the APS kinase family.</text>
</comment>
<proteinExistence type="inferred from homology"/>
<keyword evidence="7 13" id="KW-0547">Nucleotide-binding</keyword>